<keyword evidence="1" id="KW-0812">Transmembrane</keyword>
<dbReference type="STRING" id="1434701.SAMN05443634_10694"/>
<name>A0A1M6Y5D7_9FLAO</name>
<reference evidence="2" key="1">
    <citation type="journal article" date="2014" name="Int. J. Syst. Evol. Microbiol.">
        <title>Complete genome of a new Firmicutes species belonging to the dominant human colonic microbiota ('Ruminococcus bicirculans') reveals two chromosomes and a selective capacity to utilize plant glucans.</title>
        <authorList>
            <consortium name="NISC Comparative Sequencing Program"/>
            <person name="Wegmann U."/>
            <person name="Louis P."/>
            <person name="Goesmann A."/>
            <person name="Henrissat B."/>
            <person name="Duncan S.H."/>
            <person name="Flint H.J."/>
        </authorList>
    </citation>
    <scope>NUCLEOTIDE SEQUENCE</scope>
    <source>
        <strain evidence="2">CGMCC 1.12707</strain>
    </source>
</reference>
<gene>
    <name evidence="2" type="ORF">GCM10010984_08880</name>
    <name evidence="3" type="ORF">SAMN05443634_10694</name>
</gene>
<evidence type="ECO:0008006" key="6">
    <source>
        <dbReference type="Google" id="ProtNLM"/>
    </source>
</evidence>
<dbReference type="PROSITE" id="PS51257">
    <property type="entry name" value="PROKAR_LIPOPROTEIN"/>
    <property type="match status" value="1"/>
</dbReference>
<evidence type="ECO:0000313" key="5">
    <source>
        <dbReference type="Proteomes" id="UP000650994"/>
    </source>
</evidence>
<dbReference type="EMBL" id="FRBH01000006">
    <property type="protein sequence ID" value="SHL13393.1"/>
    <property type="molecule type" value="Genomic_DNA"/>
</dbReference>
<evidence type="ECO:0000256" key="1">
    <source>
        <dbReference type="SAM" id="Phobius"/>
    </source>
</evidence>
<evidence type="ECO:0000313" key="2">
    <source>
        <dbReference type="EMBL" id="GGE93505.1"/>
    </source>
</evidence>
<dbReference type="RefSeq" id="WP_072931668.1">
    <property type="nucleotide sequence ID" value="NZ_BMFL01000005.1"/>
</dbReference>
<reference evidence="4" key="3">
    <citation type="submission" date="2016-11" db="EMBL/GenBank/DDBJ databases">
        <authorList>
            <person name="Varghese N."/>
            <person name="Submissions S."/>
        </authorList>
    </citation>
    <scope>NUCLEOTIDE SEQUENCE [LARGE SCALE GENOMIC DNA]</scope>
    <source>
        <strain evidence="4">DSM 27989</strain>
    </source>
</reference>
<protein>
    <recommendedName>
        <fullName evidence="6">DUF4349 domain-containing protein</fullName>
    </recommendedName>
</protein>
<keyword evidence="1" id="KW-0472">Membrane</keyword>
<dbReference type="AlphaFoldDB" id="A0A1M6Y5D7"/>
<reference evidence="2" key="5">
    <citation type="submission" date="2024-05" db="EMBL/GenBank/DDBJ databases">
        <authorList>
            <person name="Sun Q."/>
            <person name="Zhou Y."/>
        </authorList>
    </citation>
    <scope>NUCLEOTIDE SEQUENCE</scope>
    <source>
        <strain evidence="2">CGMCC 1.12707</strain>
    </source>
</reference>
<reference evidence="3" key="2">
    <citation type="submission" date="2016-11" db="EMBL/GenBank/DDBJ databases">
        <authorList>
            <person name="Jaros S."/>
            <person name="Januszkiewicz K."/>
            <person name="Wedrychowicz H."/>
        </authorList>
    </citation>
    <scope>NUCLEOTIDE SEQUENCE [LARGE SCALE GENOMIC DNA]</scope>
    <source>
        <strain evidence="3">DSM 27989</strain>
    </source>
</reference>
<dbReference type="Proteomes" id="UP000184120">
    <property type="component" value="Unassembled WGS sequence"/>
</dbReference>
<keyword evidence="1" id="KW-1133">Transmembrane helix</keyword>
<evidence type="ECO:0000313" key="3">
    <source>
        <dbReference type="EMBL" id="SHL13393.1"/>
    </source>
</evidence>
<dbReference type="EMBL" id="BMFL01000005">
    <property type="protein sequence ID" value="GGE93505.1"/>
    <property type="molecule type" value="Genomic_DNA"/>
</dbReference>
<organism evidence="3 4">
    <name type="scientific">Chishuiella changwenlii</name>
    <dbReference type="NCBI Taxonomy" id="1434701"/>
    <lineage>
        <taxon>Bacteria</taxon>
        <taxon>Pseudomonadati</taxon>
        <taxon>Bacteroidota</taxon>
        <taxon>Flavobacteriia</taxon>
        <taxon>Flavobacteriales</taxon>
        <taxon>Weeksellaceae</taxon>
        <taxon>Chishuiella</taxon>
    </lineage>
</organism>
<feature type="transmembrane region" description="Helical" evidence="1">
    <location>
        <begin position="230"/>
        <end position="260"/>
    </location>
</feature>
<keyword evidence="5" id="KW-1185">Reference proteome</keyword>
<dbReference type="Proteomes" id="UP000650994">
    <property type="component" value="Unassembled WGS sequence"/>
</dbReference>
<sequence>MKKVFLTVMTIITIVSCGKHANREDVAETTNEMSDQVSNAVSPTVEGKVFKSNAMLEMKVADVLKNGQEIEQHAIENSGFVLNSELTNNTLDSKEVNISNDSVKKMTKIQRQNLIELKVPANKLREHIIFALNKGVIIDHILINNEELTFQKYENDLKNDNNSSVKISKQIENKVNKAIINDGINYATIAYSLSEEPHVVTSVLPQAKLDVYKEINLGYELKQAWLDGVYYFKLFLIIFCQCLPTILSVLGLIFGIKYLLKRFKKK</sequence>
<reference evidence="5" key="4">
    <citation type="journal article" date="2019" name="Int. J. Syst. Evol. Microbiol.">
        <title>The Global Catalogue of Microorganisms (GCM) 10K type strain sequencing project: providing services to taxonomists for standard genome sequencing and annotation.</title>
        <authorList>
            <consortium name="The Broad Institute Genomics Platform"/>
            <consortium name="The Broad Institute Genome Sequencing Center for Infectious Disease"/>
            <person name="Wu L."/>
            <person name="Ma J."/>
        </authorList>
    </citation>
    <scope>NUCLEOTIDE SEQUENCE [LARGE SCALE GENOMIC DNA]</scope>
    <source>
        <strain evidence="5">CGMCC 1.12707</strain>
    </source>
</reference>
<proteinExistence type="predicted"/>
<accession>A0A1M6Y5D7</accession>
<dbReference type="OrthoDB" id="1425458at2"/>
<evidence type="ECO:0000313" key="4">
    <source>
        <dbReference type="Proteomes" id="UP000184120"/>
    </source>
</evidence>